<protein>
    <submittedName>
        <fullName evidence="5">Retrovirus-related pol polyprotein from transposon TNT 1-94</fullName>
    </submittedName>
</protein>
<reference evidence="5" key="2">
    <citation type="submission" date="2022-01" db="EMBL/GenBank/DDBJ databases">
        <authorList>
            <person name="Yamashiro T."/>
            <person name="Shiraishi A."/>
            <person name="Satake H."/>
            <person name="Nakayama K."/>
        </authorList>
    </citation>
    <scope>NUCLEOTIDE SEQUENCE</scope>
</reference>
<comment type="caution">
    <text evidence="5">The sequence shown here is derived from an EMBL/GenBank/DDBJ whole genome shotgun (WGS) entry which is preliminary data.</text>
</comment>
<evidence type="ECO:0000313" key="6">
    <source>
        <dbReference type="Proteomes" id="UP001151760"/>
    </source>
</evidence>
<evidence type="ECO:0000259" key="4">
    <source>
        <dbReference type="PROSITE" id="PS50158"/>
    </source>
</evidence>
<dbReference type="SUPFAM" id="SSF56672">
    <property type="entry name" value="DNA/RNA polymerases"/>
    <property type="match status" value="1"/>
</dbReference>
<evidence type="ECO:0000256" key="1">
    <source>
        <dbReference type="ARBA" id="ARBA00022750"/>
    </source>
</evidence>
<dbReference type="InterPro" id="IPR036875">
    <property type="entry name" value="Znf_CCHC_sf"/>
</dbReference>
<keyword evidence="6" id="KW-1185">Reference proteome</keyword>
<dbReference type="InterPro" id="IPR001878">
    <property type="entry name" value="Znf_CCHC"/>
</dbReference>
<evidence type="ECO:0000313" key="5">
    <source>
        <dbReference type="EMBL" id="GJT03484.1"/>
    </source>
</evidence>
<feature type="region of interest" description="Disordered" evidence="3">
    <location>
        <begin position="281"/>
        <end position="306"/>
    </location>
</feature>
<dbReference type="PANTHER" id="PTHR11439:SF442">
    <property type="entry name" value="CYSTEINE-RICH RLK (RECEPTOR-LIKE PROTEIN KINASE) 8"/>
    <property type="match status" value="1"/>
</dbReference>
<dbReference type="SMART" id="SM00343">
    <property type="entry name" value="ZnF_C2HC"/>
    <property type="match status" value="2"/>
</dbReference>
<keyword evidence="1" id="KW-0378">Hydrolase</keyword>
<evidence type="ECO:0000256" key="2">
    <source>
        <dbReference type="PROSITE-ProRule" id="PRU00047"/>
    </source>
</evidence>
<feature type="domain" description="CCHC-type" evidence="4">
    <location>
        <begin position="225"/>
        <end position="242"/>
    </location>
</feature>
<keyword evidence="1" id="KW-0064">Aspartyl protease</keyword>
<name>A0ABQ5AN51_9ASTR</name>
<accession>A0ABQ5AN51</accession>
<gene>
    <name evidence="5" type="ORF">Tco_0824653</name>
</gene>
<dbReference type="InterPro" id="IPR013103">
    <property type="entry name" value="RVT_2"/>
</dbReference>
<keyword evidence="2" id="KW-0479">Metal-binding</keyword>
<dbReference type="SUPFAM" id="SSF57756">
    <property type="entry name" value="Retrovirus zinc finger-like domains"/>
    <property type="match status" value="1"/>
</dbReference>
<evidence type="ECO:0000256" key="3">
    <source>
        <dbReference type="SAM" id="MobiDB-lite"/>
    </source>
</evidence>
<keyword evidence="2" id="KW-0863">Zinc-finger</keyword>
<dbReference type="PROSITE" id="PS50158">
    <property type="entry name" value="ZF_CCHC"/>
    <property type="match status" value="1"/>
</dbReference>
<dbReference type="Pfam" id="PF07727">
    <property type="entry name" value="RVT_2"/>
    <property type="match status" value="1"/>
</dbReference>
<dbReference type="PANTHER" id="PTHR11439">
    <property type="entry name" value="GAG-POL-RELATED RETROTRANSPOSON"/>
    <property type="match status" value="1"/>
</dbReference>
<reference evidence="5" key="1">
    <citation type="journal article" date="2022" name="Int. J. Mol. Sci.">
        <title>Draft Genome of Tanacetum Coccineum: Genomic Comparison of Closely Related Tanacetum-Family Plants.</title>
        <authorList>
            <person name="Yamashiro T."/>
            <person name="Shiraishi A."/>
            <person name="Nakayama K."/>
            <person name="Satake H."/>
        </authorList>
    </citation>
    <scope>NUCLEOTIDE SEQUENCE</scope>
</reference>
<dbReference type="Pfam" id="PF22936">
    <property type="entry name" value="Pol_BBD"/>
    <property type="match status" value="1"/>
</dbReference>
<keyword evidence="2" id="KW-0862">Zinc</keyword>
<feature type="region of interest" description="Disordered" evidence="3">
    <location>
        <begin position="205"/>
        <end position="225"/>
    </location>
</feature>
<organism evidence="5 6">
    <name type="scientific">Tanacetum coccineum</name>
    <dbReference type="NCBI Taxonomy" id="301880"/>
    <lineage>
        <taxon>Eukaryota</taxon>
        <taxon>Viridiplantae</taxon>
        <taxon>Streptophyta</taxon>
        <taxon>Embryophyta</taxon>
        <taxon>Tracheophyta</taxon>
        <taxon>Spermatophyta</taxon>
        <taxon>Magnoliopsida</taxon>
        <taxon>eudicotyledons</taxon>
        <taxon>Gunneridae</taxon>
        <taxon>Pentapetalae</taxon>
        <taxon>asterids</taxon>
        <taxon>campanulids</taxon>
        <taxon>Asterales</taxon>
        <taxon>Asteraceae</taxon>
        <taxon>Asteroideae</taxon>
        <taxon>Anthemideae</taxon>
        <taxon>Anthemidinae</taxon>
        <taxon>Tanacetum</taxon>
    </lineage>
</organism>
<sequence length="950" mass="108874">MDSDKYLEGQSMQRPPLFESDSFIYWKNRFETYVKSKDLDLWNVITNGNNQVKDNKIDLLVQQYEQFVIFEDESLDSAFARFNTIITSLKALDEGYSSKNYVRKFLRALHPKWRAKVTAIEESKDLTSLSLDELIGNLKVHEMIIKKDSEIVKAKVERKSLALKAKKESSDEECSTSGSEDEEYAMAVRDFKKFFKRRGRFVRQPRNDKKTFQRSRDDKNGKSDRKCFRCGDPNHLIGECPKPPKDKNQRAFVGGSWSDSGEEDDEKCFRCKDPNHLIGECPKPPRDKNQRAFVGGSWSDSGGEDDEKIQDEACLVAQAPNEIFLGVDLEPDEWIKDSGCSKDMTGNRKLFSTYKAYNGGNVIFGSNLRGNIIGKGYSQNSKEYIILNKHTRTIEESLNVTFDETPPPSKTSPLVDDDLDEDEAIKVAEKKNLENVVEDETLEFNERVNIKKSRNHPLENVIGNLNQRTLRSQAQNQSNFFCFISTIEPKNVNEALANESWILAVQEELNQFIANDGIDYDETYAPVARLESIMILLAYARALDFKLFQMDVKSAFLNGFINEKVYMAQPPRFIDFKKPDHVYKLKKALYGLKQAPKAWYDRLTAFLIKHEYKMGMVDNTLFTKKKSSSLIIVQIYVDDIIFGSTCQDICDEFSKIMHDEFEMSMMGEINFFLGLQIKQMEDCIFFNQSKYIKEMLKKFSLEDSKPMKTLMSSDTKLTKDEECESVDSTKYRGMIDSLLYLTASRIDIMFSVCLCARFQEDPKTSHLEAVKRIFRYIKGTTHLGLSYPKGTGIEVVVYADSDHAGDYVDRKSTSGICTFVGCCLTSWFSKKQTALAISTTEAEYVSAGKACQQALWMKQALIDYDVRLDNVLIMCDNKGAIDLSKNSVQHSHTKHIKIRHQFLRDNIQKGHISIEKVPSVDNIADILTKPLKRESFNYLRLGLGMMEHIP</sequence>
<proteinExistence type="predicted"/>
<dbReference type="InterPro" id="IPR054722">
    <property type="entry name" value="PolX-like_BBD"/>
</dbReference>
<dbReference type="Pfam" id="PF14223">
    <property type="entry name" value="Retrotran_gag_2"/>
    <property type="match status" value="1"/>
</dbReference>
<dbReference type="CDD" id="cd09272">
    <property type="entry name" value="RNase_HI_RT_Ty1"/>
    <property type="match status" value="1"/>
</dbReference>
<keyword evidence="1" id="KW-0645">Protease</keyword>
<dbReference type="Gene3D" id="4.10.60.10">
    <property type="entry name" value="Zinc finger, CCHC-type"/>
    <property type="match status" value="1"/>
</dbReference>
<dbReference type="InterPro" id="IPR043502">
    <property type="entry name" value="DNA/RNA_pol_sf"/>
</dbReference>
<dbReference type="Proteomes" id="UP001151760">
    <property type="component" value="Unassembled WGS sequence"/>
</dbReference>
<dbReference type="EMBL" id="BQNB010012431">
    <property type="protein sequence ID" value="GJT03484.1"/>
    <property type="molecule type" value="Genomic_DNA"/>
</dbReference>